<feature type="transmembrane region" description="Helical" evidence="6">
    <location>
        <begin position="218"/>
        <end position="241"/>
    </location>
</feature>
<evidence type="ECO:0000259" key="7">
    <source>
        <dbReference type="PROSITE" id="PS50850"/>
    </source>
</evidence>
<feature type="transmembrane region" description="Helical" evidence="6">
    <location>
        <begin position="131"/>
        <end position="151"/>
    </location>
</feature>
<keyword evidence="2 6" id="KW-0812">Transmembrane</keyword>
<dbReference type="AlphaFoldDB" id="A0AAX6MX65"/>
<evidence type="ECO:0000256" key="2">
    <source>
        <dbReference type="ARBA" id="ARBA00022692"/>
    </source>
</evidence>
<dbReference type="SUPFAM" id="SSF103473">
    <property type="entry name" value="MFS general substrate transporter"/>
    <property type="match status" value="1"/>
</dbReference>
<dbReference type="InterPro" id="IPR011701">
    <property type="entry name" value="MFS"/>
</dbReference>
<sequence>MSPAPMPSGALVSIQELEAILLEHANASSESNARQRNAPNQKQNRIMRTLRWRRAGSRTRRNSQSEFSRVLIKPSDCGDKMPTRWPISQKWKILIIIFLVQVSMNLNTTLYSNGLDGISNQFGVSKFQVRWGGAASFLIMYAFGCELWAPWSEEYGRWDVLQTSLLFVNLFALVTGLSPTWYGHVIGRTLGGLSSAGGSVTLALISDMFDPHSPEHQYATAFIVFSSVGGSILGPIFGGLIETYLDWHWVIWVQMIFGILVQLLHFFFVPETRTTIVMDNIAKEMRKSGKNTKLYGPTEIAGRRRMKGSEILVIWMRPFKMFITEPIVLVFSLLSGFSDAIIFMMVQSFSLVYWQWGFGPLLLGCAFLPIGIGYMIGYALAYYFIGRQIALRQRKPFCERAQYEARLFWLLLTAPLLPLGLLLFAFSSAYSPQPIHWIFSMIASCMIGIANYAIYMGTIDYVLRAYGPYAASATGGNGWARDFLAGILTPYAVPMVTTFLFICMILVYRFGHHLRRWSKFAQTLAEAEAGAEVGVEIELNTAYFDSRISTTAVVNSYRGDDGEDSIAGHPGVDRIVHFLTSESLPGSRAGSCYASTANTPVATRPASLDLEHLGQSQLHRPHIGQHSQARPVSAPGRSSNVSPVPEAGSSDDVSKTCTNCSGQTLAGTCTQCSRKSTHAPNSENESPPTSLREVENAELNATPEPSAAIAAAPTENCSGTLPTTQQKAKKHPHSGACRVM</sequence>
<keyword evidence="9" id="KW-1185">Reference proteome</keyword>
<feature type="transmembrane region" description="Helical" evidence="6">
    <location>
        <begin position="247"/>
        <end position="268"/>
    </location>
</feature>
<dbReference type="GO" id="GO:0005886">
    <property type="term" value="C:plasma membrane"/>
    <property type="evidence" value="ECO:0007669"/>
    <property type="project" value="TreeGrafter"/>
</dbReference>
<evidence type="ECO:0000256" key="6">
    <source>
        <dbReference type="SAM" id="Phobius"/>
    </source>
</evidence>
<feature type="transmembrane region" description="Helical" evidence="6">
    <location>
        <begin position="327"/>
        <end position="349"/>
    </location>
</feature>
<dbReference type="PANTHER" id="PTHR23502">
    <property type="entry name" value="MAJOR FACILITATOR SUPERFAMILY"/>
    <property type="match status" value="1"/>
</dbReference>
<evidence type="ECO:0000256" key="4">
    <source>
        <dbReference type="ARBA" id="ARBA00023136"/>
    </source>
</evidence>
<feature type="compositionally biased region" description="Polar residues" evidence="5">
    <location>
        <begin position="716"/>
        <end position="726"/>
    </location>
</feature>
<dbReference type="Proteomes" id="UP001369815">
    <property type="component" value="Unassembled WGS sequence"/>
</dbReference>
<dbReference type="InterPro" id="IPR036259">
    <property type="entry name" value="MFS_trans_sf"/>
</dbReference>
<dbReference type="PANTHER" id="PTHR23502:SF13">
    <property type="entry name" value="MULTIDRUG TRANSPORTER, PUTATIVE (AFU_ORTHOLOGUE AFUA_2G12550)-RELATED"/>
    <property type="match status" value="1"/>
</dbReference>
<keyword evidence="3 6" id="KW-1133">Transmembrane helix</keyword>
<feature type="compositionally biased region" description="Polar residues" evidence="5">
    <location>
        <begin position="625"/>
        <end position="642"/>
    </location>
</feature>
<proteinExistence type="predicted"/>
<reference evidence="8 9" key="1">
    <citation type="journal article" date="2024" name="Front Chem Biol">
        <title>Unveiling the potential of Daldinia eschscholtzii MFLUCC 19-0629 through bioactivity and bioinformatics studies for enhanced sustainable agriculture production.</title>
        <authorList>
            <person name="Brooks S."/>
            <person name="Weaver J.A."/>
            <person name="Klomchit A."/>
            <person name="Alharthi S.A."/>
            <person name="Onlamun T."/>
            <person name="Nurani R."/>
            <person name="Vong T.K."/>
            <person name="Alberti F."/>
            <person name="Greco C."/>
        </authorList>
    </citation>
    <scope>NUCLEOTIDE SEQUENCE [LARGE SCALE GENOMIC DNA]</scope>
    <source>
        <strain evidence="8">MFLUCC 19-0629</strain>
    </source>
</reference>
<feature type="transmembrane region" description="Helical" evidence="6">
    <location>
        <begin position="91"/>
        <end position="111"/>
    </location>
</feature>
<feature type="region of interest" description="Disordered" evidence="5">
    <location>
        <begin position="621"/>
        <end position="655"/>
    </location>
</feature>
<evidence type="ECO:0000256" key="5">
    <source>
        <dbReference type="SAM" id="MobiDB-lite"/>
    </source>
</evidence>
<evidence type="ECO:0000313" key="9">
    <source>
        <dbReference type="Proteomes" id="UP001369815"/>
    </source>
</evidence>
<gene>
    <name evidence="8" type="ORF">Daesc_002401</name>
</gene>
<feature type="domain" description="Major facilitator superfamily (MFS) profile" evidence="7">
    <location>
        <begin position="93"/>
        <end position="521"/>
    </location>
</feature>
<feature type="transmembrane region" description="Helical" evidence="6">
    <location>
        <begin position="435"/>
        <end position="454"/>
    </location>
</feature>
<feature type="transmembrane region" description="Helical" evidence="6">
    <location>
        <begin position="491"/>
        <end position="510"/>
    </location>
</feature>
<dbReference type="PROSITE" id="PS50850">
    <property type="entry name" value="MFS"/>
    <property type="match status" value="1"/>
</dbReference>
<feature type="transmembrane region" description="Helical" evidence="6">
    <location>
        <begin position="361"/>
        <end position="386"/>
    </location>
</feature>
<accession>A0AAX6MX65</accession>
<dbReference type="InterPro" id="IPR020846">
    <property type="entry name" value="MFS_dom"/>
</dbReference>
<comment type="subcellular location">
    <subcellularLocation>
        <location evidence="1">Membrane</location>
        <topology evidence="1">Multi-pass membrane protein</topology>
    </subcellularLocation>
</comment>
<evidence type="ECO:0000313" key="8">
    <source>
        <dbReference type="EMBL" id="KAK6957116.1"/>
    </source>
</evidence>
<dbReference type="EMBL" id="JBANMG010000002">
    <property type="protein sequence ID" value="KAK6957116.1"/>
    <property type="molecule type" value="Genomic_DNA"/>
</dbReference>
<feature type="transmembrane region" description="Helical" evidence="6">
    <location>
        <begin position="163"/>
        <end position="182"/>
    </location>
</feature>
<protein>
    <recommendedName>
        <fullName evidence="7">Major facilitator superfamily (MFS) profile domain-containing protein</fullName>
    </recommendedName>
</protein>
<feature type="region of interest" description="Disordered" evidence="5">
    <location>
        <begin position="671"/>
        <end position="694"/>
    </location>
</feature>
<keyword evidence="4 6" id="KW-0472">Membrane</keyword>
<feature type="transmembrane region" description="Helical" evidence="6">
    <location>
        <begin position="188"/>
        <end position="206"/>
    </location>
</feature>
<feature type="transmembrane region" description="Helical" evidence="6">
    <location>
        <begin position="407"/>
        <end position="429"/>
    </location>
</feature>
<feature type="compositionally biased region" description="Polar residues" evidence="5">
    <location>
        <begin position="671"/>
        <end position="689"/>
    </location>
</feature>
<organism evidence="8 9">
    <name type="scientific">Daldinia eschscholtzii</name>
    <dbReference type="NCBI Taxonomy" id="292717"/>
    <lineage>
        <taxon>Eukaryota</taxon>
        <taxon>Fungi</taxon>
        <taxon>Dikarya</taxon>
        <taxon>Ascomycota</taxon>
        <taxon>Pezizomycotina</taxon>
        <taxon>Sordariomycetes</taxon>
        <taxon>Xylariomycetidae</taxon>
        <taxon>Xylariales</taxon>
        <taxon>Hypoxylaceae</taxon>
        <taxon>Daldinia</taxon>
    </lineage>
</organism>
<evidence type="ECO:0000256" key="1">
    <source>
        <dbReference type="ARBA" id="ARBA00004141"/>
    </source>
</evidence>
<dbReference type="Pfam" id="PF07690">
    <property type="entry name" value="MFS_1"/>
    <property type="match status" value="1"/>
</dbReference>
<evidence type="ECO:0000256" key="3">
    <source>
        <dbReference type="ARBA" id="ARBA00022989"/>
    </source>
</evidence>
<dbReference type="GO" id="GO:0022857">
    <property type="term" value="F:transmembrane transporter activity"/>
    <property type="evidence" value="ECO:0007669"/>
    <property type="project" value="InterPro"/>
</dbReference>
<comment type="caution">
    <text evidence="8">The sequence shown here is derived from an EMBL/GenBank/DDBJ whole genome shotgun (WGS) entry which is preliminary data.</text>
</comment>
<feature type="region of interest" description="Disordered" evidence="5">
    <location>
        <begin position="715"/>
        <end position="740"/>
    </location>
</feature>
<dbReference type="Gene3D" id="1.20.1250.20">
    <property type="entry name" value="MFS general substrate transporter like domains"/>
    <property type="match status" value="1"/>
</dbReference>
<name>A0AAX6MX65_9PEZI</name>